<proteinExistence type="predicted"/>
<sequence length="103" mass="10438">MSTNRHALIVIGALLPGAAVVEMVESARAEGTQVVFVGASEGVTPRFPDWVIESHGADLFAGTNLAAQLRAVGVARLSVAGSDSVVAAAQALGFEAETTGIYA</sequence>
<gene>
    <name evidence="1" type="ORF">ABI_02500</name>
</gene>
<dbReference type="HOGENOM" id="CLU_2257920_0_0_5"/>
<dbReference type="AlphaFoldDB" id="F4QIQ9"/>
<evidence type="ECO:0000313" key="2">
    <source>
        <dbReference type="Proteomes" id="UP000006512"/>
    </source>
</evidence>
<dbReference type="InterPro" id="IPR036380">
    <property type="entry name" value="Isochorismatase-like_sf"/>
</dbReference>
<dbReference type="EMBL" id="GL883077">
    <property type="protein sequence ID" value="EGF91818.1"/>
    <property type="molecule type" value="Genomic_DNA"/>
</dbReference>
<dbReference type="Proteomes" id="UP000006512">
    <property type="component" value="Unassembled WGS sequence"/>
</dbReference>
<keyword evidence="2" id="KW-1185">Reference proteome</keyword>
<dbReference type="SUPFAM" id="SSF52499">
    <property type="entry name" value="Isochorismatase-like hydrolases"/>
    <property type="match status" value="1"/>
</dbReference>
<accession>F4QIQ9</accession>
<dbReference type="STRING" id="715226.ABI_02500"/>
<name>F4QIQ9_9CAUL</name>
<evidence type="ECO:0000313" key="1">
    <source>
        <dbReference type="EMBL" id="EGF91818.1"/>
    </source>
</evidence>
<protein>
    <submittedName>
        <fullName evidence="1">Uncharacterized protein</fullName>
    </submittedName>
</protein>
<reference evidence="2" key="1">
    <citation type="submission" date="2011-03" db="EMBL/GenBank/DDBJ databases">
        <title>Draft genome sequence of Brevundimonas diminuta.</title>
        <authorList>
            <person name="Brown P.J.B."/>
            <person name="Buechlein A."/>
            <person name="Hemmerich C."/>
            <person name="Brun Y.V."/>
        </authorList>
    </citation>
    <scope>NUCLEOTIDE SEQUENCE [LARGE SCALE GENOMIC DNA]</scope>
    <source>
        <strain evidence="2">C19</strain>
    </source>
</reference>
<dbReference type="OrthoDB" id="9807387at2"/>
<dbReference type="RefSeq" id="WP_006270984.1">
    <property type="nucleotide sequence ID" value="NZ_GL883077.1"/>
</dbReference>
<organism evidence="1 2">
    <name type="scientific">Asticcacaulis biprosthecium C19</name>
    <dbReference type="NCBI Taxonomy" id="715226"/>
    <lineage>
        <taxon>Bacteria</taxon>
        <taxon>Pseudomonadati</taxon>
        <taxon>Pseudomonadota</taxon>
        <taxon>Alphaproteobacteria</taxon>
        <taxon>Caulobacterales</taxon>
        <taxon>Caulobacteraceae</taxon>
        <taxon>Asticcacaulis</taxon>
    </lineage>
</organism>